<feature type="domain" description="THUMP-like" evidence="1">
    <location>
        <begin position="292"/>
        <end position="360"/>
    </location>
</feature>
<dbReference type="Proteomes" id="UP000244905">
    <property type="component" value="Unassembled WGS sequence"/>
</dbReference>
<gene>
    <name evidence="3" type="ORF">C5O23_03330</name>
</gene>
<sequence>MMHHILQLECRSKTASKLPETLRCENFSFPSLAVAEMATSDAIARLHTDLIAAGSNVLDMTFGLGIDAFHFASKAAHVTALEYNHDTYTTGKANIQALGIQNLSLIEGDSISWLKDNNRCFEIIFIDPARRDNAGRHFALKDCQPDIIPIMPLLLSRCRRLIVKASPMLDIKKTIEESGISCDIMTIGTVKECKELVLVIDNHEGYAENQPSRLSTSCLTVGQEPFRFTPEEELQAVPAYALPEKGGFLLEPYPAVMKGGGMKLLSARYDVDRLHPNTNLFTTRSLPTSFPGEYFSILEVLPFDKKTVKRFSANYPHINVAVRNFPLSAPQLAAKLKIREGGNCMAFGTTGPDGQKLLVVTSMGLPCGQKN</sequence>
<dbReference type="InterPro" id="IPR041497">
    <property type="entry name" value="Thump-like"/>
</dbReference>
<dbReference type="InterPro" id="IPR029063">
    <property type="entry name" value="SAM-dependent_MTases_sf"/>
</dbReference>
<dbReference type="CDD" id="cd02440">
    <property type="entry name" value="AdoMet_MTases"/>
    <property type="match status" value="1"/>
</dbReference>
<dbReference type="Pfam" id="PF22013">
    <property type="entry name" value="PG_1098_Fer"/>
    <property type="match status" value="1"/>
</dbReference>
<evidence type="ECO:0000313" key="3">
    <source>
        <dbReference type="EMBL" id="PWB03432.1"/>
    </source>
</evidence>
<dbReference type="SUPFAM" id="SSF53335">
    <property type="entry name" value="S-adenosyl-L-methionine-dependent methyltransferases"/>
    <property type="match status" value="1"/>
</dbReference>
<dbReference type="InterPro" id="IPR054168">
    <property type="entry name" value="PG_1098_Fer"/>
</dbReference>
<reference evidence="4" key="1">
    <citation type="submission" date="2018-02" db="EMBL/GenBank/DDBJ databases">
        <authorList>
            <person name="Clavel T."/>
            <person name="Strowig T."/>
        </authorList>
    </citation>
    <scope>NUCLEOTIDE SEQUENCE [LARGE SCALE GENOMIC DNA]</scope>
    <source>
        <strain evidence="4">DSM 103720</strain>
    </source>
</reference>
<comment type="caution">
    <text evidence="3">The sequence shown here is derived from an EMBL/GenBank/DDBJ whole genome shotgun (WGS) entry which is preliminary data.</text>
</comment>
<accession>A0A2V1IQ20</accession>
<dbReference type="EMBL" id="PUEC01000005">
    <property type="protein sequence ID" value="PWB03432.1"/>
    <property type="molecule type" value="Genomic_DNA"/>
</dbReference>
<evidence type="ECO:0000259" key="1">
    <source>
        <dbReference type="Pfam" id="PF18096"/>
    </source>
</evidence>
<protein>
    <submittedName>
        <fullName evidence="3">Uncharacterized protein</fullName>
    </submittedName>
</protein>
<dbReference type="Pfam" id="PF18096">
    <property type="entry name" value="Thump_like"/>
    <property type="match status" value="1"/>
</dbReference>
<evidence type="ECO:0000313" key="4">
    <source>
        <dbReference type="Proteomes" id="UP000244905"/>
    </source>
</evidence>
<keyword evidence="4" id="KW-1185">Reference proteome</keyword>
<dbReference type="AlphaFoldDB" id="A0A2V1IQ20"/>
<proteinExistence type="predicted"/>
<feature type="domain" description="PG-1098 ferredoxin-like" evidence="2">
    <location>
        <begin position="248"/>
        <end position="291"/>
    </location>
</feature>
<name>A0A2V1IQ20_9BACT</name>
<organism evidence="3 4">
    <name type="scientific">Duncaniella muris</name>
    <dbReference type="NCBI Taxonomy" id="2094150"/>
    <lineage>
        <taxon>Bacteria</taxon>
        <taxon>Pseudomonadati</taxon>
        <taxon>Bacteroidota</taxon>
        <taxon>Bacteroidia</taxon>
        <taxon>Bacteroidales</taxon>
        <taxon>Muribaculaceae</taxon>
        <taxon>Duncaniella</taxon>
    </lineage>
</organism>
<dbReference type="Gene3D" id="3.40.50.150">
    <property type="entry name" value="Vaccinia Virus protein VP39"/>
    <property type="match status" value="1"/>
</dbReference>
<evidence type="ECO:0000259" key="2">
    <source>
        <dbReference type="Pfam" id="PF22013"/>
    </source>
</evidence>